<reference evidence="3 4" key="1">
    <citation type="submission" date="2020-08" db="EMBL/GenBank/DDBJ databases">
        <title>Genomic Encyclopedia of Type Strains, Phase IV (KMG-IV): sequencing the most valuable type-strain genomes for metagenomic binning, comparative biology and taxonomic classification.</title>
        <authorList>
            <person name="Goeker M."/>
        </authorList>
    </citation>
    <scope>NUCLEOTIDE SEQUENCE [LARGE SCALE GENOMIC DNA]</scope>
    <source>
        <strain evidence="3 4">DSM 24661</strain>
    </source>
</reference>
<accession>A0A840UYH9</accession>
<dbReference type="InterPro" id="IPR000700">
    <property type="entry name" value="PAS-assoc_C"/>
</dbReference>
<dbReference type="AlphaFoldDB" id="A0A840UYH9"/>
<dbReference type="SUPFAM" id="SSF55785">
    <property type="entry name" value="PYP-like sensor domain (PAS domain)"/>
    <property type="match status" value="1"/>
</dbReference>
<protein>
    <submittedName>
        <fullName evidence="3">Diguanylate cyclase (GGDEF)-like protein</fullName>
    </submittedName>
</protein>
<sequence length="313" mass="36388">MERENAEKNKFDMESFRILAELSNAIILEWDVKNDYLHVADNWELVFGKKPTGELFSKNIKRNFIIASDCHDVLTQYINKIQSQSKPLVHRYEKFELKLRTLQGEYRWFQLRMLLRCNKEDKAERVFGLMTDINTQKNEYEKLLQQAQKDVLTGLFNKGTTENFITEYLLNDSLVSKKQALFIIDIDGFKSINDNLGHLFGDAVIAELAKTIQSSFRNSDIVGRFGGDEFVALLKNINTEEIIQEKAWELVENLRREYKADKEKYQVSANIGIAVCPDSGNTFAELFEKADKAMYHVKSAGKNNYYIYHDAYL</sequence>
<dbReference type="InterPro" id="IPR052163">
    <property type="entry name" value="DGC-Regulatory_Protein"/>
</dbReference>
<dbReference type="PROSITE" id="PS50887">
    <property type="entry name" value="GGDEF"/>
    <property type="match status" value="1"/>
</dbReference>
<evidence type="ECO:0000313" key="3">
    <source>
        <dbReference type="EMBL" id="MBB5337425.1"/>
    </source>
</evidence>
<dbReference type="RefSeq" id="WP_183863225.1">
    <property type="nucleotide sequence ID" value="NZ_JACHFH010000048.1"/>
</dbReference>
<proteinExistence type="predicted"/>
<dbReference type="SUPFAM" id="SSF55073">
    <property type="entry name" value="Nucleotide cyclase"/>
    <property type="match status" value="1"/>
</dbReference>
<dbReference type="PANTHER" id="PTHR46663">
    <property type="entry name" value="DIGUANYLATE CYCLASE DGCT-RELATED"/>
    <property type="match status" value="1"/>
</dbReference>
<dbReference type="PANTHER" id="PTHR46663:SF2">
    <property type="entry name" value="GGDEF DOMAIN-CONTAINING PROTEIN"/>
    <property type="match status" value="1"/>
</dbReference>
<dbReference type="SMART" id="SM00267">
    <property type="entry name" value="GGDEF"/>
    <property type="match status" value="1"/>
</dbReference>
<dbReference type="Pfam" id="PF00990">
    <property type="entry name" value="GGDEF"/>
    <property type="match status" value="1"/>
</dbReference>
<evidence type="ECO:0000259" key="1">
    <source>
        <dbReference type="PROSITE" id="PS50113"/>
    </source>
</evidence>
<dbReference type="Proteomes" id="UP000559117">
    <property type="component" value="Unassembled WGS sequence"/>
</dbReference>
<dbReference type="NCBIfam" id="TIGR00254">
    <property type="entry name" value="GGDEF"/>
    <property type="match status" value="1"/>
</dbReference>
<dbReference type="InterPro" id="IPR035965">
    <property type="entry name" value="PAS-like_dom_sf"/>
</dbReference>
<dbReference type="InterPro" id="IPR000160">
    <property type="entry name" value="GGDEF_dom"/>
</dbReference>
<dbReference type="Gene3D" id="3.30.450.20">
    <property type="entry name" value="PAS domain"/>
    <property type="match status" value="1"/>
</dbReference>
<evidence type="ECO:0000259" key="2">
    <source>
        <dbReference type="PROSITE" id="PS50887"/>
    </source>
</evidence>
<organism evidence="3 4">
    <name type="scientific">Pectinatus brassicae</name>
    <dbReference type="NCBI Taxonomy" id="862415"/>
    <lineage>
        <taxon>Bacteria</taxon>
        <taxon>Bacillati</taxon>
        <taxon>Bacillota</taxon>
        <taxon>Negativicutes</taxon>
        <taxon>Selenomonadales</taxon>
        <taxon>Selenomonadaceae</taxon>
        <taxon>Pectinatus</taxon>
    </lineage>
</organism>
<dbReference type="Gene3D" id="3.30.70.270">
    <property type="match status" value="1"/>
</dbReference>
<dbReference type="InterPro" id="IPR029787">
    <property type="entry name" value="Nucleotide_cyclase"/>
</dbReference>
<feature type="domain" description="PAC" evidence="1">
    <location>
        <begin position="93"/>
        <end position="145"/>
    </location>
</feature>
<gene>
    <name evidence="3" type="ORF">HNR32_002587</name>
</gene>
<keyword evidence="4" id="KW-1185">Reference proteome</keyword>
<dbReference type="PROSITE" id="PS50113">
    <property type="entry name" value="PAC"/>
    <property type="match status" value="1"/>
</dbReference>
<name>A0A840UYH9_9FIRM</name>
<comment type="caution">
    <text evidence="3">The sequence shown here is derived from an EMBL/GenBank/DDBJ whole genome shotgun (WGS) entry which is preliminary data.</text>
</comment>
<evidence type="ECO:0000313" key="4">
    <source>
        <dbReference type="Proteomes" id="UP000559117"/>
    </source>
</evidence>
<feature type="domain" description="GGDEF" evidence="2">
    <location>
        <begin position="177"/>
        <end position="310"/>
    </location>
</feature>
<dbReference type="CDD" id="cd01949">
    <property type="entry name" value="GGDEF"/>
    <property type="match status" value="1"/>
</dbReference>
<dbReference type="EMBL" id="JACHFH010000048">
    <property type="protein sequence ID" value="MBB5337425.1"/>
    <property type="molecule type" value="Genomic_DNA"/>
</dbReference>
<dbReference type="InterPro" id="IPR043128">
    <property type="entry name" value="Rev_trsase/Diguanyl_cyclase"/>
</dbReference>